<dbReference type="InterPro" id="IPR005538">
    <property type="entry name" value="LrgA/CidA"/>
</dbReference>
<comment type="caution">
    <text evidence="7">The sequence shown here is derived from an EMBL/GenBank/DDBJ whole genome shotgun (WGS) entry which is preliminary data.</text>
</comment>
<dbReference type="GO" id="GO:0005886">
    <property type="term" value="C:plasma membrane"/>
    <property type="evidence" value="ECO:0007669"/>
    <property type="project" value="UniProtKB-SubCell"/>
</dbReference>
<evidence type="ECO:0000313" key="7">
    <source>
        <dbReference type="EMBL" id="MBB3065726.1"/>
    </source>
</evidence>
<evidence type="ECO:0000256" key="5">
    <source>
        <dbReference type="ARBA" id="ARBA00023136"/>
    </source>
</evidence>
<feature type="transmembrane region" description="Helical" evidence="6">
    <location>
        <begin position="30"/>
        <end position="46"/>
    </location>
</feature>
<keyword evidence="8" id="KW-1185">Reference proteome</keyword>
<evidence type="ECO:0000313" key="8">
    <source>
        <dbReference type="Proteomes" id="UP000581135"/>
    </source>
</evidence>
<keyword evidence="4 6" id="KW-1133">Transmembrane helix</keyword>
<reference evidence="7 8" key="1">
    <citation type="submission" date="2020-08" db="EMBL/GenBank/DDBJ databases">
        <title>Genomic Encyclopedia of Type Strains, Phase III (KMG-III): the genomes of soil and plant-associated and newly described type strains.</title>
        <authorList>
            <person name="Whitman W."/>
        </authorList>
    </citation>
    <scope>NUCLEOTIDE SEQUENCE [LARGE SCALE GENOMIC DNA]</scope>
    <source>
        <strain evidence="7 8">CECT 8803</strain>
    </source>
</reference>
<comment type="subcellular location">
    <subcellularLocation>
        <location evidence="1">Cell membrane</location>
        <topology evidence="1">Multi-pass membrane protein</topology>
    </subcellularLocation>
</comment>
<sequence length="123" mass="13200">MLNFIAVLLICQLVGEVLHKASGLPLPGPVIGMVLLFFGLLVRGSVPDDLSRLTKGLLDHLSLLFVPAGVGVVVHLSLVREEWLSLSAALIFSTVFTIGATGLLLSWLFRISKKDPTGPELKD</sequence>
<evidence type="ECO:0000256" key="3">
    <source>
        <dbReference type="ARBA" id="ARBA00022692"/>
    </source>
</evidence>
<dbReference type="RefSeq" id="WP_183416557.1">
    <property type="nucleotide sequence ID" value="NZ_JACHXA010000005.1"/>
</dbReference>
<keyword evidence="3 6" id="KW-0812">Transmembrane</keyword>
<accession>A0A839SW47</accession>
<dbReference type="Pfam" id="PF03788">
    <property type="entry name" value="LrgA"/>
    <property type="match status" value="1"/>
</dbReference>
<keyword evidence="2" id="KW-1003">Cell membrane</keyword>
<dbReference type="EMBL" id="JACHXA010000005">
    <property type="protein sequence ID" value="MBB3065726.1"/>
    <property type="molecule type" value="Genomic_DNA"/>
</dbReference>
<proteinExistence type="predicted"/>
<feature type="transmembrane region" description="Helical" evidence="6">
    <location>
        <begin position="58"/>
        <end position="78"/>
    </location>
</feature>
<evidence type="ECO:0000256" key="1">
    <source>
        <dbReference type="ARBA" id="ARBA00004651"/>
    </source>
</evidence>
<dbReference type="AlphaFoldDB" id="A0A839SW47"/>
<evidence type="ECO:0000256" key="2">
    <source>
        <dbReference type="ARBA" id="ARBA00022475"/>
    </source>
</evidence>
<gene>
    <name evidence="7" type="ORF">FHR98_002022</name>
</gene>
<dbReference type="PANTHER" id="PTHR33931:SF2">
    <property type="entry name" value="HOLIN-LIKE PROTEIN CIDA"/>
    <property type="match status" value="1"/>
</dbReference>
<name>A0A839SW47_9PROT</name>
<keyword evidence="5 6" id="KW-0472">Membrane</keyword>
<evidence type="ECO:0000256" key="6">
    <source>
        <dbReference type="SAM" id="Phobius"/>
    </source>
</evidence>
<protein>
    <submittedName>
        <fullName evidence="7">Holin-like protein</fullName>
    </submittedName>
</protein>
<organism evidence="7 8">
    <name type="scientific">Limibacillus halophilus</name>
    <dbReference type="NCBI Taxonomy" id="1579333"/>
    <lineage>
        <taxon>Bacteria</taxon>
        <taxon>Pseudomonadati</taxon>
        <taxon>Pseudomonadota</taxon>
        <taxon>Alphaproteobacteria</taxon>
        <taxon>Rhodospirillales</taxon>
        <taxon>Rhodovibrionaceae</taxon>
        <taxon>Limibacillus</taxon>
    </lineage>
</organism>
<dbReference type="Proteomes" id="UP000581135">
    <property type="component" value="Unassembled WGS sequence"/>
</dbReference>
<dbReference type="PANTHER" id="PTHR33931">
    <property type="entry name" value="HOLIN-LIKE PROTEIN CIDA-RELATED"/>
    <property type="match status" value="1"/>
</dbReference>
<feature type="transmembrane region" description="Helical" evidence="6">
    <location>
        <begin position="84"/>
        <end position="109"/>
    </location>
</feature>
<evidence type="ECO:0000256" key="4">
    <source>
        <dbReference type="ARBA" id="ARBA00022989"/>
    </source>
</evidence>